<gene>
    <name evidence="1" type="ORF">PS862_04028</name>
</gene>
<evidence type="ECO:0000313" key="1">
    <source>
        <dbReference type="EMBL" id="VVP24492.1"/>
    </source>
</evidence>
<protein>
    <submittedName>
        <fullName evidence="1">Uncharacterized protein</fullName>
    </submittedName>
</protein>
<reference evidence="1 2" key="1">
    <citation type="submission" date="2019-09" db="EMBL/GenBank/DDBJ databases">
        <authorList>
            <person name="Chandra G."/>
            <person name="Truman W A."/>
        </authorList>
    </citation>
    <scope>NUCLEOTIDE SEQUENCE [LARGE SCALE GENOMIC DNA]</scope>
    <source>
        <strain evidence="1">PS862</strain>
    </source>
</reference>
<organism evidence="1 2">
    <name type="scientific">Pseudomonas fluorescens</name>
    <dbReference type="NCBI Taxonomy" id="294"/>
    <lineage>
        <taxon>Bacteria</taxon>
        <taxon>Pseudomonadati</taxon>
        <taxon>Pseudomonadota</taxon>
        <taxon>Gammaproteobacteria</taxon>
        <taxon>Pseudomonadales</taxon>
        <taxon>Pseudomonadaceae</taxon>
        <taxon>Pseudomonas</taxon>
    </lineage>
</organism>
<dbReference type="Proteomes" id="UP000385207">
    <property type="component" value="Unassembled WGS sequence"/>
</dbReference>
<sequence length="88" mass="9530">MAVGDIKEFPCPLCGNVLFRKELRQHGGSGDAIWLNTADRPPVETDCSGTFIKCPSCSGRVAMLPDPVHPDSDFYISPVQNEQAAPNL</sequence>
<accession>A0A5E6XGJ4</accession>
<proteinExistence type="predicted"/>
<dbReference type="AlphaFoldDB" id="A0A5E6XGJ4"/>
<dbReference type="EMBL" id="CABVII010000019">
    <property type="protein sequence ID" value="VVP24492.1"/>
    <property type="molecule type" value="Genomic_DNA"/>
</dbReference>
<evidence type="ECO:0000313" key="2">
    <source>
        <dbReference type="Proteomes" id="UP000385207"/>
    </source>
</evidence>
<name>A0A5E6XGJ4_PSEFL</name>